<feature type="region of interest" description="Disordered" evidence="1">
    <location>
        <begin position="864"/>
        <end position="907"/>
    </location>
</feature>
<feature type="region of interest" description="Disordered" evidence="1">
    <location>
        <begin position="1"/>
        <end position="69"/>
    </location>
</feature>
<feature type="compositionally biased region" description="Basic and acidic residues" evidence="1">
    <location>
        <begin position="226"/>
        <end position="248"/>
    </location>
</feature>
<dbReference type="OrthoDB" id="3261862at2759"/>
<feature type="compositionally biased region" description="Polar residues" evidence="1">
    <location>
        <begin position="379"/>
        <end position="391"/>
    </location>
</feature>
<feature type="compositionally biased region" description="Polar residues" evidence="1">
    <location>
        <begin position="554"/>
        <end position="576"/>
    </location>
</feature>
<accession>W4KCM1</accession>
<feature type="compositionally biased region" description="Polar residues" evidence="1">
    <location>
        <begin position="1"/>
        <end position="16"/>
    </location>
</feature>
<evidence type="ECO:0000256" key="1">
    <source>
        <dbReference type="SAM" id="MobiDB-lite"/>
    </source>
</evidence>
<evidence type="ECO:0000313" key="2">
    <source>
        <dbReference type="EMBL" id="ETW83090.1"/>
    </source>
</evidence>
<dbReference type="EMBL" id="KI925457">
    <property type="protein sequence ID" value="ETW83090.1"/>
    <property type="molecule type" value="Genomic_DNA"/>
</dbReference>
<dbReference type="KEGG" id="hir:HETIRDRAFT_433775"/>
<feature type="compositionally biased region" description="Low complexity" evidence="1">
    <location>
        <begin position="649"/>
        <end position="669"/>
    </location>
</feature>
<sequence>MLSESSPPTSPLFSNHSRSHPMPPYTSFRDARQRVRDSIMSGTSSSIYPFSVSTTSGTDSPPSPRSLVDLFPDHRIASVDPDESGDDYRSFNVDDVSYRLRLLMNNSYFLPPAHSKPKPSDLAPMSAALPKKQSKSSAPAFFDLFRVGKARSKPGSPLATSAEDRTPVLRTTSDSITASGWTARPHAYTLPHSPASALVRPQERVTRVAVVREKMDDLVVAARQAEQEIKSRGEGRRSGEMQRDKADVSDDVIDPTDSVDVPPPSADSPFAVQASNVHGLGIEDSVGAALLAERLPPASPGIWSTDTDDDWRKALLHAAVGHSLNSPGTSSMLASPALSTPPRSSTGSADRAYIQPAVTGTPRRNLEQRIVEPEALVQATGTDSRPSTAGRNSRRPPIPKEARSFLAQGRNDVPRRAETPSAPAHPLAPPPRKQIINPIYSLSQSDLPYTSEEHIGVSSRSSSASRGVRQVVSSPTLHHLHEMGLRAGRSVVSPPLPSWHPLGEDRISPPSREPRALPHTMHRVINSLTSGSHYSSDERDVMSEQKQSEDGTVPRTSFASTLPSRPSLSEYSQPSPTVSAFQDALFESEHLPPPMPRYAINVTTAMNSPSASSATSVQQTLRQVNMSPPPRASSSLSATILSPPPRTMSQRARSQLSSSPRPSFTSSDPGHSAYASAPESIEIHAPEPITPPFPTPSRQFLIAERRGNTIPTTLHIPTSPIPQSIRSAPPTDSSIDFFDHIQTHPNAMDDLDDSSESEFSDDGIAAPSVYSSAHGHTGVGVDTANLMPPLPAQTSIMRLGNHSTPYVSSSASSMVNSPMPRSPARTFDLEERRPVGNIPPRTPYFKRMKGEQGVSNLDLHQLSRSVTPPLPTASAAVPARPSTSAATTSKRPATSPGRASRSERETESLKRLDGLLIQHMEAERDRLIRIARTAKVTART</sequence>
<keyword evidence="3" id="KW-1185">Reference proteome</keyword>
<dbReference type="STRING" id="747525.W4KCM1"/>
<reference evidence="2 3" key="1">
    <citation type="journal article" date="2012" name="New Phytol.">
        <title>Insight into trade-off between wood decay and parasitism from the genome of a fungal forest pathogen.</title>
        <authorList>
            <person name="Olson A."/>
            <person name="Aerts A."/>
            <person name="Asiegbu F."/>
            <person name="Belbahri L."/>
            <person name="Bouzid O."/>
            <person name="Broberg A."/>
            <person name="Canback B."/>
            <person name="Coutinho P.M."/>
            <person name="Cullen D."/>
            <person name="Dalman K."/>
            <person name="Deflorio G."/>
            <person name="van Diepen L.T."/>
            <person name="Dunand C."/>
            <person name="Duplessis S."/>
            <person name="Durling M."/>
            <person name="Gonthier P."/>
            <person name="Grimwood J."/>
            <person name="Fossdal C.G."/>
            <person name="Hansson D."/>
            <person name="Henrissat B."/>
            <person name="Hietala A."/>
            <person name="Himmelstrand K."/>
            <person name="Hoffmeister D."/>
            <person name="Hogberg N."/>
            <person name="James T.Y."/>
            <person name="Karlsson M."/>
            <person name="Kohler A."/>
            <person name="Kues U."/>
            <person name="Lee Y.H."/>
            <person name="Lin Y.C."/>
            <person name="Lind M."/>
            <person name="Lindquist E."/>
            <person name="Lombard V."/>
            <person name="Lucas S."/>
            <person name="Lunden K."/>
            <person name="Morin E."/>
            <person name="Murat C."/>
            <person name="Park J."/>
            <person name="Raffaello T."/>
            <person name="Rouze P."/>
            <person name="Salamov A."/>
            <person name="Schmutz J."/>
            <person name="Solheim H."/>
            <person name="Stahlberg J."/>
            <person name="Velez H."/>
            <person name="de Vries R.P."/>
            <person name="Wiebenga A."/>
            <person name="Woodward S."/>
            <person name="Yakovlev I."/>
            <person name="Garbelotto M."/>
            <person name="Martin F."/>
            <person name="Grigoriev I.V."/>
            <person name="Stenlid J."/>
        </authorList>
    </citation>
    <scope>NUCLEOTIDE SEQUENCE [LARGE SCALE GENOMIC DNA]</scope>
    <source>
        <strain evidence="2 3">TC 32-1</strain>
    </source>
</reference>
<feature type="region of interest" description="Disordered" evidence="1">
    <location>
        <begin position="226"/>
        <end position="264"/>
    </location>
</feature>
<dbReference type="Proteomes" id="UP000030671">
    <property type="component" value="Unassembled WGS sequence"/>
</dbReference>
<feature type="compositionally biased region" description="Polar residues" evidence="1">
    <location>
        <begin position="608"/>
        <end position="626"/>
    </location>
</feature>
<feature type="region of interest" description="Disordered" evidence="1">
    <location>
        <begin position="608"/>
        <end position="676"/>
    </location>
</feature>
<dbReference type="RefSeq" id="XP_009545374.1">
    <property type="nucleotide sequence ID" value="XM_009547079.1"/>
</dbReference>
<name>W4KCM1_HETIT</name>
<dbReference type="InParanoid" id="W4KCM1"/>
<dbReference type="AlphaFoldDB" id="W4KCM1"/>
<feature type="region of interest" description="Disordered" evidence="1">
    <location>
        <begin position="808"/>
        <end position="846"/>
    </location>
</feature>
<feature type="compositionally biased region" description="Polar residues" evidence="1">
    <location>
        <begin position="881"/>
        <end position="892"/>
    </location>
</feature>
<feature type="region of interest" description="Disordered" evidence="1">
    <location>
        <begin position="323"/>
        <end position="434"/>
    </location>
</feature>
<dbReference type="GeneID" id="20674700"/>
<dbReference type="HOGENOM" id="CLU_007930_0_0_1"/>
<feature type="region of interest" description="Disordered" evidence="1">
    <location>
        <begin position="529"/>
        <end position="576"/>
    </location>
</feature>
<proteinExistence type="predicted"/>
<feature type="compositionally biased region" description="Low complexity" evidence="1">
    <location>
        <begin position="51"/>
        <end position="60"/>
    </location>
</feature>
<feature type="compositionally biased region" description="Polar residues" evidence="1">
    <location>
        <begin position="323"/>
        <end position="348"/>
    </location>
</feature>
<feature type="compositionally biased region" description="Low complexity" evidence="1">
    <location>
        <begin position="808"/>
        <end position="819"/>
    </location>
</feature>
<dbReference type="eggNOG" id="ENOG502SM2S">
    <property type="taxonomic scope" value="Eukaryota"/>
</dbReference>
<feature type="compositionally biased region" description="Basic and acidic residues" evidence="1">
    <location>
        <begin position="535"/>
        <end position="549"/>
    </location>
</feature>
<protein>
    <submittedName>
        <fullName evidence="2">Uncharacterized protein</fullName>
    </submittedName>
</protein>
<organism evidence="2 3">
    <name type="scientific">Heterobasidion irregulare (strain TC 32-1)</name>
    <dbReference type="NCBI Taxonomy" id="747525"/>
    <lineage>
        <taxon>Eukaryota</taxon>
        <taxon>Fungi</taxon>
        <taxon>Dikarya</taxon>
        <taxon>Basidiomycota</taxon>
        <taxon>Agaricomycotina</taxon>
        <taxon>Agaricomycetes</taxon>
        <taxon>Russulales</taxon>
        <taxon>Bondarzewiaceae</taxon>
        <taxon>Heterobasidion</taxon>
        <taxon>Heterobasidion annosum species complex</taxon>
    </lineage>
</organism>
<gene>
    <name evidence="2" type="ORF">HETIRDRAFT_433775</name>
</gene>
<evidence type="ECO:0000313" key="3">
    <source>
        <dbReference type="Proteomes" id="UP000030671"/>
    </source>
</evidence>